<accession>A0A3P7R0M1</accession>
<protein>
    <submittedName>
        <fullName evidence="1">Uncharacterized protein</fullName>
    </submittedName>
</protein>
<dbReference type="OrthoDB" id="6273305at2759"/>
<proteinExistence type="predicted"/>
<keyword evidence="2" id="KW-1185">Reference proteome</keyword>
<dbReference type="Proteomes" id="UP000281553">
    <property type="component" value="Unassembled WGS sequence"/>
</dbReference>
<reference evidence="1 2" key="1">
    <citation type="submission" date="2018-11" db="EMBL/GenBank/DDBJ databases">
        <authorList>
            <consortium name="Pathogen Informatics"/>
        </authorList>
    </citation>
    <scope>NUCLEOTIDE SEQUENCE [LARGE SCALE GENOMIC DNA]</scope>
</reference>
<dbReference type="AlphaFoldDB" id="A0A3P7R0M1"/>
<gene>
    <name evidence="1" type="ORF">DILT_LOCUS16669</name>
</gene>
<evidence type="ECO:0000313" key="1">
    <source>
        <dbReference type="EMBL" id="VDN35049.1"/>
    </source>
</evidence>
<evidence type="ECO:0000313" key="2">
    <source>
        <dbReference type="Proteomes" id="UP000281553"/>
    </source>
</evidence>
<dbReference type="EMBL" id="UYRU01086383">
    <property type="protein sequence ID" value="VDN35049.1"/>
    <property type="molecule type" value="Genomic_DNA"/>
</dbReference>
<organism evidence="1 2">
    <name type="scientific">Dibothriocephalus latus</name>
    <name type="common">Fish tapeworm</name>
    <name type="synonym">Diphyllobothrium latum</name>
    <dbReference type="NCBI Taxonomy" id="60516"/>
    <lineage>
        <taxon>Eukaryota</taxon>
        <taxon>Metazoa</taxon>
        <taxon>Spiralia</taxon>
        <taxon>Lophotrochozoa</taxon>
        <taxon>Platyhelminthes</taxon>
        <taxon>Cestoda</taxon>
        <taxon>Eucestoda</taxon>
        <taxon>Diphyllobothriidea</taxon>
        <taxon>Diphyllobothriidae</taxon>
        <taxon>Dibothriocephalus</taxon>
    </lineage>
</organism>
<name>A0A3P7R0M1_DIBLA</name>
<sequence>MEYSSAVVSLKYALELVDSKPNLPMLILAVKELRFYTPTVRFSFLGLMEVNIVLALQDLKQGLRTTGLEYIESALHHAARLVKPCVLMVDRDETFGGEG</sequence>